<evidence type="ECO:0000256" key="1">
    <source>
        <dbReference type="ARBA" id="ARBA00004328"/>
    </source>
</evidence>
<feature type="domain" description="Phage capsid-like C-terminal" evidence="2">
    <location>
        <begin position="130"/>
        <end position="384"/>
    </location>
</feature>
<dbReference type="InterPro" id="IPR054612">
    <property type="entry name" value="Phage_capsid-like_C"/>
</dbReference>
<comment type="caution">
    <text evidence="3">The sequence shown here is derived from an EMBL/GenBank/DDBJ whole genome shotgun (WGS) entry which is preliminary data.</text>
</comment>
<dbReference type="RefSeq" id="WP_209461105.1">
    <property type="nucleotide sequence ID" value="NZ_JAGGKC010000054.1"/>
</dbReference>
<dbReference type="Proteomes" id="UP001519271">
    <property type="component" value="Unassembled WGS sequence"/>
</dbReference>
<accession>A0ABS4G962</accession>
<gene>
    <name evidence="3" type="ORF">J2Z34_003479</name>
</gene>
<evidence type="ECO:0000313" key="3">
    <source>
        <dbReference type="EMBL" id="MBP1920957.1"/>
    </source>
</evidence>
<dbReference type="InterPro" id="IPR024455">
    <property type="entry name" value="Phage_capsid"/>
</dbReference>
<evidence type="ECO:0000259" key="2">
    <source>
        <dbReference type="Pfam" id="PF05065"/>
    </source>
</evidence>
<protein>
    <submittedName>
        <fullName evidence="3">HK97 family phage major capsid protein</fullName>
    </submittedName>
</protein>
<dbReference type="EMBL" id="JAGGKC010000054">
    <property type="protein sequence ID" value="MBP1920957.1"/>
    <property type="molecule type" value="Genomic_DNA"/>
</dbReference>
<dbReference type="NCBIfam" id="TIGR01554">
    <property type="entry name" value="major_cap_HK97"/>
    <property type="match status" value="1"/>
</dbReference>
<organism evidence="3 4">
    <name type="scientific">Youngiibacter multivorans</name>
    <dbReference type="NCBI Taxonomy" id="937251"/>
    <lineage>
        <taxon>Bacteria</taxon>
        <taxon>Bacillati</taxon>
        <taxon>Bacillota</taxon>
        <taxon>Clostridia</taxon>
        <taxon>Eubacteriales</taxon>
        <taxon>Clostridiaceae</taxon>
        <taxon>Youngiibacter</taxon>
    </lineage>
</organism>
<proteinExistence type="predicted"/>
<reference evidence="3 4" key="1">
    <citation type="submission" date="2021-03" db="EMBL/GenBank/DDBJ databases">
        <title>Genomic Encyclopedia of Type Strains, Phase IV (KMG-IV): sequencing the most valuable type-strain genomes for metagenomic binning, comparative biology and taxonomic classification.</title>
        <authorList>
            <person name="Goeker M."/>
        </authorList>
    </citation>
    <scope>NUCLEOTIDE SEQUENCE [LARGE SCALE GENOMIC DNA]</scope>
    <source>
        <strain evidence="3 4">DSM 6139</strain>
    </source>
</reference>
<evidence type="ECO:0000313" key="4">
    <source>
        <dbReference type="Proteomes" id="UP001519271"/>
    </source>
</evidence>
<keyword evidence="4" id="KW-1185">Reference proteome</keyword>
<name>A0ABS4G962_9CLOT</name>
<sequence length="401" mass="43413">MKGVNSMTYAEAKQKLKDFQDIPDEKLNSMSLEELRTLNNEVDEVRKIIKREEAKGAEILQTREKALNEGVVIRTFGINGTNTMTGGTKAMEDTNKELEVRSFQRYLAGEYNLMNDTEKRALDMSGSAAVVPLEIANKLLTSDKYSDLLHRATVISNGAPGNIQIPIASATAAAWKLENSEVDGSEVAYEAAPTLTYLSLGGYELFRHMRVSAAAASMATGSFQNMMLELLQGEVIEALEKSFIDGSGTGQPKGLANLTWDATNQKLTASSITPIAPADIAGALALLPNKYARNAVIIANTDTVFNTMGLFKGTTEFAYNLADAAEKFMGHQIIINEHVADDVIYIVDPSQLYVRFAMPIQVEANRASGFTSASIDLRALTVVDAVWNPKACARVGLGAQG</sequence>
<dbReference type="Pfam" id="PF05065">
    <property type="entry name" value="Phage_capsid"/>
    <property type="match status" value="1"/>
</dbReference>
<dbReference type="SUPFAM" id="SSF56563">
    <property type="entry name" value="Major capsid protein gp5"/>
    <property type="match status" value="1"/>
</dbReference>
<comment type="subcellular location">
    <subcellularLocation>
        <location evidence="1">Virion</location>
    </subcellularLocation>
</comment>